<gene>
    <name evidence="1" type="ORF">PACLA_8A026109</name>
</gene>
<feature type="non-terminal residue" evidence="1">
    <location>
        <position position="1"/>
    </location>
</feature>
<organism evidence="1 2">
    <name type="scientific">Paramuricea clavata</name>
    <name type="common">Red gorgonian</name>
    <name type="synonym">Violescent sea-whip</name>
    <dbReference type="NCBI Taxonomy" id="317549"/>
    <lineage>
        <taxon>Eukaryota</taxon>
        <taxon>Metazoa</taxon>
        <taxon>Cnidaria</taxon>
        <taxon>Anthozoa</taxon>
        <taxon>Octocorallia</taxon>
        <taxon>Malacalcyonacea</taxon>
        <taxon>Plexauridae</taxon>
        <taxon>Paramuricea</taxon>
    </lineage>
</organism>
<evidence type="ECO:0000313" key="1">
    <source>
        <dbReference type="EMBL" id="CAB4015001.1"/>
    </source>
</evidence>
<reference evidence="1" key="1">
    <citation type="submission" date="2020-04" db="EMBL/GenBank/DDBJ databases">
        <authorList>
            <person name="Alioto T."/>
            <person name="Alioto T."/>
            <person name="Gomez Garrido J."/>
        </authorList>
    </citation>
    <scope>NUCLEOTIDE SEQUENCE</scope>
    <source>
        <strain evidence="1">A484AB</strain>
    </source>
</reference>
<proteinExistence type="predicted"/>
<dbReference type="Proteomes" id="UP001152795">
    <property type="component" value="Unassembled WGS sequence"/>
</dbReference>
<dbReference type="EMBL" id="CACRXK020008536">
    <property type="protein sequence ID" value="CAB4015001.1"/>
    <property type="molecule type" value="Genomic_DNA"/>
</dbReference>
<evidence type="ECO:0000313" key="2">
    <source>
        <dbReference type="Proteomes" id="UP001152795"/>
    </source>
</evidence>
<keyword evidence="2" id="KW-1185">Reference proteome</keyword>
<dbReference type="AlphaFoldDB" id="A0A7D9ER10"/>
<accession>A0A7D9ER10</accession>
<sequence length="60" mass="6701">YCIFATRLNRRHKTLCTTKNQVFVWYARNASQACCSSSTNPETTILYQPGSAVGEDAVQV</sequence>
<protein>
    <submittedName>
        <fullName evidence="1">Uncharacterized protein</fullName>
    </submittedName>
</protein>
<comment type="caution">
    <text evidence="1">The sequence shown here is derived from an EMBL/GenBank/DDBJ whole genome shotgun (WGS) entry which is preliminary data.</text>
</comment>
<name>A0A7D9ER10_PARCT</name>